<evidence type="ECO:0000313" key="2">
    <source>
        <dbReference type="Proteomes" id="UP000027195"/>
    </source>
</evidence>
<keyword evidence="2" id="KW-1185">Reference proteome</keyword>
<name>A0A067MV69_BOTB1</name>
<dbReference type="InParanoid" id="A0A067MV69"/>
<dbReference type="EMBL" id="KL198021">
    <property type="protein sequence ID" value="KDQ18600.1"/>
    <property type="molecule type" value="Genomic_DNA"/>
</dbReference>
<proteinExistence type="predicted"/>
<sequence>MTGQAAVPAPNKYFCGISLLQAVNCQAQTMTWCPWTCAFLGFVSLNAVCLYDLHVRCAYPLTTNLPSQIAVSRLAVTSGLVNSNAYGNVVLDSSRQLRRRIFELTK</sequence>
<accession>A0A067MV69</accession>
<gene>
    <name evidence="1" type="ORF">BOTBODRAFT_516327</name>
</gene>
<reference evidence="2" key="1">
    <citation type="journal article" date="2014" name="Proc. Natl. Acad. Sci. U.S.A.">
        <title>Extensive sampling of basidiomycete genomes demonstrates inadequacy of the white-rot/brown-rot paradigm for wood decay fungi.</title>
        <authorList>
            <person name="Riley R."/>
            <person name="Salamov A.A."/>
            <person name="Brown D.W."/>
            <person name="Nagy L.G."/>
            <person name="Floudas D."/>
            <person name="Held B.W."/>
            <person name="Levasseur A."/>
            <person name="Lombard V."/>
            <person name="Morin E."/>
            <person name="Otillar R."/>
            <person name="Lindquist E.A."/>
            <person name="Sun H."/>
            <person name="LaButti K.M."/>
            <person name="Schmutz J."/>
            <person name="Jabbour D."/>
            <person name="Luo H."/>
            <person name="Baker S.E."/>
            <person name="Pisabarro A.G."/>
            <person name="Walton J.D."/>
            <person name="Blanchette R.A."/>
            <person name="Henrissat B."/>
            <person name="Martin F."/>
            <person name="Cullen D."/>
            <person name="Hibbett D.S."/>
            <person name="Grigoriev I.V."/>
        </authorList>
    </citation>
    <scope>NUCLEOTIDE SEQUENCE [LARGE SCALE GENOMIC DNA]</scope>
    <source>
        <strain evidence="2">FD-172 SS1</strain>
    </source>
</reference>
<dbReference type="Proteomes" id="UP000027195">
    <property type="component" value="Unassembled WGS sequence"/>
</dbReference>
<organism evidence="1 2">
    <name type="scientific">Botryobasidium botryosum (strain FD-172 SS1)</name>
    <dbReference type="NCBI Taxonomy" id="930990"/>
    <lineage>
        <taxon>Eukaryota</taxon>
        <taxon>Fungi</taxon>
        <taxon>Dikarya</taxon>
        <taxon>Basidiomycota</taxon>
        <taxon>Agaricomycotina</taxon>
        <taxon>Agaricomycetes</taxon>
        <taxon>Cantharellales</taxon>
        <taxon>Botryobasidiaceae</taxon>
        <taxon>Botryobasidium</taxon>
    </lineage>
</organism>
<protein>
    <submittedName>
        <fullName evidence="1">Uncharacterized protein</fullName>
    </submittedName>
</protein>
<evidence type="ECO:0000313" key="1">
    <source>
        <dbReference type="EMBL" id="KDQ18600.1"/>
    </source>
</evidence>
<dbReference type="HOGENOM" id="CLU_2222826_0_0_1"/>
<dbReference type="AlphaFoldDB" id="A0A067MV69"/>